<protein>
    <recommendedName>
        <fullName evidence="3">Zinc carboxypeptidase family protein</fullName>
    </recommendedName>
</protein>
<dbReference type="AlphaFoldDB" id="Q23NH5"/>
<evidence type="ECO:0008006" key="3">
    <source>
        <dbReference type="Google" id="ProtNLM"/>
    </source>
</evidence>
<sequence length="646" mass="77081">MDQIAHQTIQNCQKHSNNQISFLRVNQISDQNEAQIFYCIDCVDDDHDFKGIDYIQIQKIIQQPQSQILQKWPPVNDNTILQKLLQQYQNSDTSNSVVQRITKYFTELKYEINIKIENVQKKILKQALEISFEKEQILQQYKQISQIDKLQQIFQEGKQHSFDVLNNQCKAFLTQIQSQKEEISLQLQNLLDQCCKVKQQADFDTPNKIRIEISSLLENIYFFPQLNQNNINLNYSNLETIMQLVSNKSNFCTCEFLDSLRKNLEKLNPFIEQMEFVNIFQQGREPIKFQEISETKFEEINEFMNHLINLENSQQYSQQIQQSERIQNICKILENKTNFINQNTISFLKGIFSKCYPLMKSIDQIQICDQQEEFNCFQELSDDSLQHLIKLINLKKQFEIRNNFDESETNAIRHQAKRFLYDFKQNELDQILKTFPVFDLIPKENKTNILRNIELVKSDFVDGVQRIQIVKNSDESIEAWINQQQYSGKYKNYAPNCIWDSSLEKEKKYVFRIQFNVNNENSTNFILGLMQKSDFNQNYGYKNKLSCCLKYEQRQIKYKGGYGIDKLTKGDSFRLNMEDMIEMRVWLEGQILEIVDFPNYQYKLELKDELKNNLIDLNDLNLYFYLYYENIKYILKEAFIVNQFIN</sequence>
<dbReference type="HOGENOM" id="CLU_298199_0_0_1"/>
<reference evidence="2" key="1">
    <citation type="journal article" date="2006" name="PLoS Biol.">
        <title>Macronuclear genome sequence of the ciliate Tetrahymena thermophila, a model eukaryote.</title>
        <authorList>
            <person name="Eisen J.A."/>
            <person name="Coyne R.S."/>
            <person name="Wu M."/>
            <person name="Wu D."/>
            <person name="Thiagarajan M."/>
            <person name="Wortman J.R."/>
            <person name="Badger J.H."/>
            <person name="Ren Q."/>
            <person name="Amedeo P."/>
            <person name="Jones K.M."/>
            <person name="Tallon L.J."/>
            <person name="Delcher A.L."/>
            <person name="Salzberg S.L."/>
            <person name="Silva J.C."/>
            <person name="Haas B.J."/>
            <person name="Majoros W.H."/>
            <person name="Farzad M."/>
            <person name="Carlton J.M."/>
            <person name="Smith R.K. Jr."/>
            <person name="Garg J."/>
            <person name="Pearlman R.E."/>
            <person name="Karrer K.M."/>
            <person name="Sun L."/>
            <person name="Manning G."/>
            <person name="Elde N.C."/>
            <person name="Turkewitz A.P."/>
            <person name="Asai D.J."/>
            <person name="Wilkes D.E."/>
            <person name="Wang Y."/>
            <person name="Cai H."/>
            <person name="Collins K."/>
            <person name="Stewart B.A."/>
            <person name="Lee S.R."/>
            <person name="Wilamowska K."/>
            <person name="Weinberg Z."/>
            <person name="Ruzzo W.L."/>
            <person name="Wloga D."/>
            <person name="Gaertig J."/>
            <person name="Frankel J."/>
            <person name="Tsao C.-C."/>
            <person name="Gorovsky M.A."/>
            <person name="Keeling P.J."/>
            <person name="Waller R.F."/>
            <person name="Patron N.J."/>
            <person name="Cherry J.M."/>
            <person name="Stover N.A."/>
            <person name="Krieger C.J."/>
            <person name="del Toro C."/>
            <person name="Ryder H.F."/>
            <person name="Williamson S.C."/>
            <person name="Barbeau R.A."/>
            <person name="Hamilton E.P."/>
            <person name="Orias E."/>
        </authorList>
    </citation>
    <scope>NUCLEOTIDE SEQUENCE [LARGE SCALE GENOMIC DNA]</scope>
    <source>
        <strain evidence="2">SB210</strain>
    </source>
</reference>
<accession>Q23NH5</accession>
<name>Q23NH5_TETTS</name>
<dbReference type="GeneID" id="7837509"/>
<organism evidence="1 2">
    <name type="scientific">Tetrahymena thermophila (strain SB210)</name>
    <dbReference type="NCBI Taxonomy" id="312017"/>
    <lineage>
        <taxon>Eukaryota</taxon>
        <taxon>Sar</taxon>
        <taxon>Alveolata</taxon>
        <taxon>Ciliophora</taxon>
        <taxon>Intramacronucleata</taxon>
        <taxon>Oligohymenophorea</taxon>
        <taxon>Hymenostomatida</taxon>
        <taxon>Tetrahymenina</taxon>
        <taxon>Tetrahymenidae</taxon>
        <taxon>Tetrahymena</taxon>
    </lineage>
</organism>
<dbReference type="eggNOG" id="KOG4308">
    <property type="taxonomic scope" value="Eukaryota"/>
</dbReference>
<evidence type="ECO:0000313" key="1">
    <source>
        <dbReference type="EMBL" id="EAR98099.2"/>
    </source>
</evidence>
<dbReference type="EMBL" id="GG662655">
    <property type="protein sequence ID" value="EAR98099.2"/>
    <property type="molecule type" value="Genomic_DNA"/>
</dbReference>
<dbReference type="InParanoid" id="Q23NH5"/>
<gene>
    <name evidence="1" type="ORF">TTHERM_00753450</name>
</gene>
<dbReference type="KEGG" id="tet:TTHERM_00753450"/>
<keyword evidence="2" id="KW-1185">Reference proteome</keyword>
<dbReference type="RefSeq" id="XP_001018344.2">
    <property type="nucleotide sequence ID" value="XM_001018344.2"/>
</dbReference>
<proteinExistence type="predicted"/>
<dbReference type="Proteomes" id="UP000009168">
    <property type="component" value="Unassembled WGS sequence"/>
</dbReference>
<evidence type="ECO:0000313" key="2">
    <source>
        <dbReference type="Proteomes" id="UP000009168"/>
    </source>
</evidence>